<keyword evidence="5" id="KW-0012">Acyltransferase</keyword>
<dbReference type="NCBIfam" id="NF004618">
    <property type="entry name" value="PRK05952.1"/>
    <property type="match status" value="1"/>
</dbReference>
<dbReference type="PANTHER" id="PTHR11712">
    <property type="entry name" value="POLYKETIDE SYNTHASE-RELATED"/>
    <property type="match status" value="1"/>
</dbReference>
<dbReference type="Pfam" id="PF02801">
    <property type="entry name" value="Ketoacyl-synt_C"/>
    <property type="match status" value="1"/>
</dbReference>
<dbReference type="PANTHER" id="PTHR11712:SF347">
    <property type="entry name" value="BETA KETOACYL-ACYL CARRIER PROTEIN SYNTHASE"/>
    <property type="match status" value="1"/>
</dbReference>
<dbReference type="EC" id="2.3.1.179" evidence="5"/>
<dbReference type="PROSITE" id="PS00606">
    <property type="entry name" value="KS3_1"/>
    <property type="match status" value="1"/>
</dbReference>
<dbReference type="InterPro" id="IPR000794">
    <property type="entry name" value="Beta-ketoacyl_synthase"/>
</dbReference>
<organism evidence="5 6">
    <name type="scientific">Phormidesmis priestleyi Ana</name>
    <dbReference type="NCBI Taxonomy" id="1666911"/>
    <lineage>
        <taxon>Bacteria</taxon>
        <taxon>Bacillati</taxon>
        <taxon>Cyanobacteriota</taxon>
        <taxon>Cyanophyceae</taxon>
        <taxon>Leptolyngbyales</taxon>
        <taxon>Leptolyngbyaceae</taxon>
        <taxon>Phormidesmis</taxon>
    </lineage>
</organism>
<accession>A0A0P8BVN4</accession>
<name>A0A0P8BVN4_9CYAN</name>
<dbReference type="Pfam" id="PF00109">
    <property type="entry name" value="ketoacyl-synt"/>
    <property type="match status" value="1"/>
</dbReference>
<dbReference type="GO" id="GO:0004315">
    <property type="term" value="F:3-oxoacyl-[acyl-carrier-protein] synthase activity"/>
    <property type="evidence" value="ECO:0007669"/>
    <property type="project" value="UniProtKB-EC"/>
</dbReference>
<dbReference type="Gene3D" id="3.40.47.10">
    <property type="match status" value="1"/>
</dbReference>
<proteinExistence type="inferred from homology"/>
<dbReference type="AlphaFoldDB" id="A0A0P8BVN4"/>
<dbReference type="InterPro" id="IPR016039">
    <property type="entry name" value="Thiolase-like"/>
</dbReference>
<evidence type="ECO:0000313" key="5">
    <source>
        <dbReference type="EMBL" id="KPQ32915.1"/>
    </source>
</evidence>
<dbReference type="InterPro" id="IPR020841">
    <property type="entry name" value="PKS_Beta-ketoAc_synthase_dom"/>
</dbReference>
<reference evidence="5 6" key="1">
    <citation type="submission" date="2015-09" db="EMBL/GenBank/DDBJ databases">
        <title>Identification and resolution of microdiversity through metagenomic sequencing of parallel consortia.</title>
        <authorList>
            <person name="Nelson W.C."/>
            <person name="Romine M.F."/>
            <person name="Lindemann S.R."/>
        </authorList>
    </citation>
    <scope>NUCLEOTIDE SEQUENCE [LARGE SCALE GENOMIC DNA]</scope>
    <source>
        <strain evidence="5">Ana</strain>
    </source>
</reference>
<dbReference type="STRING" id="1666911.HLUCCA11_20295"/>
<evidence type="ECO:0000256" key="1">
    <source>
        <dbReference type="ARBA" id="ARBA00008467"/>
    </source>
</evidence>
<evidence type="ECO:0000256" key="2">
    <source>
        <dbReference type="ARBA" id="ARBA00022679"/>
    </source>
</evidence>
<evidence type="ECO:0000259" key="4">
    <source>
        <dbReference type="PROSITE" id="PS52004"/>
    </source>
</evidence>
<dbReference type="InterPro" id="IPR014030">
    <property type="entry name" value="Ketoacyl_synth_N"/>
</dbReference>
<sequence length="394" mass="41477">MKQPRNDVVNDVVVTGIGLTTALGATATATWHHLRAGESAIALRQPFADLAAGPLAMAGKQPSQLDDIVRQTVQEAWQDASLEKYSATANQGAAEHCGVVMGSSRSYLQRWEAMTVQPQDSRTPADWLATLPHGPALVAARLIGSQGPLLAPMAACATGIWAIAQAADLIRQGHCDRVLAGAVESPITPLTLAGFQKMGALATTGCYPFDQGREGFVLGEGGAALVLESAAIAAERNARVYGRILSTGMTNDSHHVSSFDPSYAMGRRALAHCLQRNGLRPQDIDAVHMHGTSTAQNDQMEAALIERSLGRQVPIMASKGATGHTLGASGALTVALSLLSLQQQELIPCVGLKQPDFNLNFVHHWQVAKLSNILCLSFGFGGQNAAIAISRAVS</sequence>
<feature type="domain" description="Ketosynthase family 3 (KS3)" evidence="4">
    <location>
        <begin position="9"/>
        <end position="391"/>
    </location>
</feature>
<dbReference type="SMART" id="SM00825">
    <property type="entry name" value="PKS_KS"/>
    <property type="match status" value="1"/>
</dbReference>
<keyword evidence="2 3" id="KW-0808">Transferase</keyword>
<comment type="similarity">
    <text evidence="1 3">Belongs to the thiolase-like superfamily. Beta-ketoacyl-ACP synthases family.</text>
</comment>
<evidence type="ECO:0000313" key="6">
    <source>
        <dbReference type="Proteomes" id="UP000050465"/>
    </source>
</evidence>
<comment type="caution">
    <text evidence="5">The sequence shown here is derived from an EMBL/GenBank/DDBJ whole genome shotgun (WGS) entry which is preliminary data.</text>
</comment>
<dbReference type="GO" id="GO:0006633">
    <property type="term" value="P:fatty acid biosynthetic process"/>
    <property type="evidence" value="ECO:0007669"/>
    <property type="project" value="InterPro"/>
</dbReference>
<dbReference type="SUPFAM" id="SSF53901">
    <property type="entry name" value="Thiolase-like"/>
    <property type="match status" value="1"/>
</dbReference>
<dbReference type="PROSITE" id="PS52004">
    <property type="entry name" value="KS3_2"/>
    <property type="match status" value="1"/>
</dbReference>
<dbReference type="PATRIC" id="fig|1666911.3.peg.2818"/>
<evidence type="ECO:0000256" key="3">
    <source>
        <dbReference type="RuleBase" id="RU003694"/>
    </source>
</evidence>
<dbReference type="InterPro" id="IPR014031">
    <property type="entry name" value="Ketoacyl_synth_C"/>
</dbReference>
<dbReference type="Proteomes" id="UP000050465">
    <property type="component" value="Unassembled WGS sequence"/>
</dbReference>
<dbReference type="EMBL" id="LJZR01000043">
    <property type="protein sequence ID" value="KPQ32915.1"/>
    <property type="molecule type" value="Genomic_DNA"/>
</dbReference>
<gene>
    <name evidence="5" type="primary">fabF-2</name>
    <name evidence="5" type="ORF">HLUCCA11_20295</name>
</gene>
<dbReference type="CDD" id="cd00834">
    <property type="entry name" value="KAS_I_II"/>
    <property type="match status" value="1"/>
</dbReference>
<protein>
    <submittedName>
        <fullName evidence="5">3-oxoacyl-[acyl-carrier-protein] synthase II</fullName>
        <ecNumber evidence="5">2.3.1.179</ecNumber>
    </submittedName>
</protein>
<dbReference type="InterPro" id="IPR018201">
    <property type="entry name" value="Ketoacyl_synth_AS"/>
</dbReference>